<dbReference type="AlphaFoldDB" id="A0A367LG70"/>
<evidence type="ECO:0000313" key="2">
    <source>
        <dbReference type="EMBL" id="RCI13411.1"/>
    </source>
</evidence>
<comment type="caution">
    <text evidence="2">The sequence shown here is derived from an EMBL/GenBank/DDBJ whole genome shotgun (WGS) entry which is preliminary data.</text>
</comment>
<feature type="non-terminal residue" evidence="2">
    <location>
        <position position="292"/>
    </location>
</feature>
<accession>A0A367LG70</accession>
<sequence>MPNTKKITFAKLSGGDNYTYWALRMDSLLIREKLQGALGSKTYNKSEKAGYSGRVIAVIAGVMGIISISFSHLLNTNTSPASNSSLIASFRLSRDSSSSSLLRDHLPDSSTLHPLRLSDSGYLYTFNLFFTTFLFTFRPTNYLIRTLFSDAFQQSDPLFLKKFPLSATMGNDQKYSFAKLLGSGNYTHWALRMDSLLIREKLQGALGSIAHNKSEDALALIRLQLEDGPLTQIMHLRSAKEAWDKLKDLYNPVSPKARHNALSHSGAIAVIAPESTRYSDPVIAPDLDGRTK</sequence>
<dbReference type="OrthoDB" id="3599317at2759"/>
<dbReference type="EMBL" id="LKCN02000006">
    <property type="protein sequence ID" value="RCI13411.1"/>
    <property type="molecule type" value="Genomic_DNA"/>
</dbReference>
<keyword evidence="3" id="KW-1185">Reference proteome</keyword>
<dbReference type="Pfam" id="PF14223">
    <property type="entry name" value="Retrotran_gag_2"/>
    <property type="match status" value="1"/>
</dbReference>
<feature type="transmembrane region" description="Helical" evidence="1">
    <location>
        <begin position="121"/>
        <end position="137"/>
    </location>
</feature>
<reference evidence="2 3" key="1">
    <citation type="journal article" date="2015" name="BMC Genomics">
        <title>Insights from the genome of Ophiocordyceps polyrhachis-furcata to pathogenicity and host specificity in insect fungi.</title>
        <authorList>
            <person name="Wichadakul D."/>
            <person name="Kobmoo N."/>
            <person name="Ingsriswang S."/>
            <person name="Tangphatsornruang S."/>
            <person name="Chantasingh D."/>
            <person name="Luangsa-ard J.J."/>
            <person name="Eurwilaichitr L."/>
        </authorList>
    </citation>
    <scope>NUCLEOTIDE SEQUENCE [LARGE SCALE GENOMIC DNA]</scope>
    <source>
        <strain evidence="2 3">BCC 54312</strain>
    </source>
</reference>
<keyword evidence="1" id="KW-0472">Membrane</keyword>
<protein>
    <recommendedName>
        <fullName evidence="4">DUF4219 domain-containing protein</fullName>
    </recommendedName>
</protein>
<dbReference type="Proteomes" id="UP000253664">
    <property type="component" value="Unassembled WGS sequence"/>
</dbReference>
<proteinExistence type="predicted"/>
<evidence type="ECO:0000256" key="1">
    <source>
        <dbReference type="SAM" id="Phobius"/>
    </source>
</evidence>
<feature type="transmembrane region" description="Helical" evidence="1">
    <location>
        <begin position="55"/>
        <end position="74"/>
    </location>
</feature>
<keyword evidence="1" id="KW-0812">Transmembrane</keyword>
<keyword evidence="1" id="KW-1133">Transmembrane helix</keyword>
<gene>
    <name evidence="2" type="ORF">L249_5619</name>
</gene>
<evidence type="ECO:0008006" key="4">
    <source>
        <dbReference type="Google" id="ProtNLM"/>
    </source>
</evidence>
<evidence type="ECO:0000313" key="3">
    <source>
        <dbReference type="Proteomes" id="UP000253664"/>
    </source>
</evidence>
<organism evidence="2 3">
    <name type="scientific">Ophiocordyceps polyrhachis-furcata BCC 54312</name>
    <dbReference type="NCBI Taxonomy" id="1330021"/>
    <lineage>
        <taxon>Eukaryota</taxon>
        <taxon>Fungi</taxon>
        <taxon>Dikarya</taxon>
        <taxon>Ascomycota</taxon>
        <taxon>Pezizomycotina</taxon>
        <taxon>Sordariomycetes</taxon>
        <taxon>Hypocreomycetidae</taxon>
        <taxon>Hypocreales</taxon>
        <taxon>Ophiocordycipitaceae</taxon>
        <taxon>Ophiocordyceps</taxon>
    </lineage>
</organism>
<name>A0A367LG70_9HYPO</name>